<dbReference type="GO" id="GO:0016705">
    <property type="term" value="F:oxidoreductase activity, acting on paired donors, with incorporation or reduction of molecular oxygen"/>
    <property type="evidence" value="ECO:0007669"/>
    <property type="project" value="UniProtKB-ARBA"/>
</dbReference>
<evidence type="ECO:0000256" key="2">
    <source>
        <dbReference type="ARBA" id="ARBA00022723"/>
    </source>
</evidence>
<keyword evidence="3" id="KW-0408">Iron</keyword>
<keyword evidence="1" id="KW-0001">2Fe-2S</keyword>
<sequence>MPGSGYTYVCEFDALKEGVPQRFEAEGVPVCLVLTGQRVFAIHDVCSHSAVSLSEGEVDGLTVECWLHGSRFDLRTGQPLDRPATRPVPVYPVEVEDGGVYAHVVPRTGP</sequence>
<name>A0AAU1ZW83_9ACTN</name>
<evidence type="ECO:0000259" key="5">
    <source>
        <dbReference type="PROSITE" id="PS51296"/>
    </source>
</evidence>
<dbReference type="Pfam" id="PF00355">
    <property type="entry name" value="Rieske"/>
    <property type="match status" value="1"/>
</dbReference>
<proteinExistence type="predicted"/>
<accession>A0AAU1ZW83</accession>
<dbReference type="InterPro" id="IPR036922">
    <property type="entry name" value="Rieske_2Fe-2S_sf"/>
</dbReference>
<evidence type="ECO:0000256" key="3">
    <source>
        <dbReference type="ARBA" id="ARBA00023004"/>
    </source>
</evidence>
<reference evidence="6" key="1">
    <citation type="submission" date="2022-10" db="EMBL/GenBank/DDBJ databases">
        <title>The complete genomes of actinobacterial strains from the NBC collection.</title>
        <authorList>
            <person name="Joergensen T.S."/>
            <person name="Alvarez Arevalo M."/>
            <person name="Sterndorff E.B."/>
            <person name="Faurdal D."/>
            <person name="Vuksanovic O."/>
            <person name="Mourched A.-S."/>
            <person name="Charusanti P."/>
            <person name="Shaw S."/>
            <person name="Blin K."/>
            <person name="Weber T."/>
        </authorList>
    </citation>
    <scope>NUCLEOTIDE SEQUENCE</scope>
    <source>
        <strain evidence="6">NBC_00093</strain>
    </source>
</reference>
<evidence type="ECO:0000256" key="4">
    <source>
        <dbReference type="ARBA" id="ARBA00023014"/>
    </source>
</evidence>
<keyword evidence="4" id="KW-0411">Iron-sulfur</keyword>
<dbReference type="GO" id="GO:0046872">
    <property type="term" value="F:metal ion binding"/>
    <property type="evidence" value="ECO:0007669"/>
    <property type="project" value="UniProtKB-KW"/>
</dbReference>
<feature type="domain" description="Rieske" evidence="5">
    <location>
        <begin position="7"/>
        <end position="102"/>
    </location>
</feature>
<keyword evidence="2" id="KW-0479">Metal-binding</keyword>
<dbReference type="InterPro" id="IPR017941">
    <property type="entry name" value="Rieske_2Fe-2S"/>
</dbReference>
<dbReference type="AlphaFoldDB" id="A0AAU1ZW83"/>
<dbReference type="PANTHER" id="PTHR21496">
    <property type="entry name" value="FERREDOXIN-RELATED"/>
    <property type="match status" value="1"/>
</dbReference>
<dbReference type="PANTHER" id="PTHR21496:SF23">
    <property type="entry name" value="3-PHENYLPROPIONATE_CINNAMIC ACID DIOXYGENASE FERREDOXIN SUBUNIT"/>
    <property type="match status" value="1"/>
</dbReference>
<dbReference type="CDD" id="cd03528">
    <property type="entry name" value="Rieske_RO_ferredoxin"/>
    <property type="match status" value="1"/>
</dbReference>
<dbReference type="PROSITE" id="PS51296">
    <property type="entry name" value="RIESKE"/>
    <property type="match status" value="1"/>
</dbReference>
<gene>
    <name evidence="6" type="ORF">OHA22_10070</name>
</gene>
<dbReference type="Gene3D" id="2.102.10.10">
    <property type="entry name" value="Rieske [2Fe-2S] iron-sulphur domain"/>
    <property type="match status" value="1"/>
</dbReference>
<protein>
    <submittedName>
        <fullName evidence="6">Non-heme iron oxygenase ferredoxin subunit</fullName>
    </submittedName>
</protein>
<evidence type="ECO:0000256" key="1">
    <source>
        <dbReference type="ARBA" id="ARBA00022714"/>
    </source>
</evidence>
<organism evidence="6">
    <name type="scientific">Streptomyces sp. NBC_00093</name>
    <dbReference type="NCBI Taxonomy" id="2975649"/>
    <lineage>
        <taxon>Bacteria</taxon>
        <taxon>Bacillati</taxon>
        <taxon>Actinomycetota</taxon>
        <taxon>Actinomycetes</taxon>
        <taxon>Kitasatosporales</taxon>
        <taxon>Streptomycetaceae</taxon>
        <taxon>Streptomyces</taxon>
    </lineage>
</organism>
<dbReference type="SUPFAM" id="SSF50022">
    <property type="entry name" value="ISP domain"/>
    <property type="match status" value="1"/>
</dbReference>
<dbReference type="EMBL" id="CP108222">
    <property type="protein sequence ID" value="WTT15848.1"/>
    <property type="molecule type" value="Genomic_DNA"/>
</dbReference>
<dbReference type="GO" id="GO:0051537">
    <property type="term" value="F:2 iron, 2 sulfur cluster binding"/>
    <property type="evidence" value="ECO:0007669"/>
    <property type="project" value="UniProtKB-KW"/>
</dbReference>
<dbReference type="GO" id="GO:0004497">
    <property type="term" value="F:monooxygenase activity"/>
    <property type="evidence" value="ECO:0007669"/>
    <property type="project" value="UniProtKB-ARBA"/>
</dbReference>
<evidence type="ECO:0000313" key="6">
    <source>
        <dbReference type="EMBL" id="WTT15848.1"/>
    </source>
</evidence>